<feature type="domain" description="NmrA-like" evidence="6">
    <location>
        <begin position="7"/>
        <end position="301"/>
    </location>
</feature>
<dbReference type="GO" id="GO:0016491">
    <property type="term" value="F:oxidoreductase activity"/>
    <property type="evidence" value="ECO:0007669"/>
    <property type="project" value="UniProtKB-KW"/>
</dbReference>
<gene>
    <name evidence="7" type="ORF">JBS370_LOCUS24324</name>
</gene>
<evidence type="ECO:0000256" key="3">
    <source>
        <dbReference type="ARBA" id="ARBA00023002"/>
    </source>
</evidence>
<keyword evidence="5" id="KW-0472">Membrane</keyword>
<dbReference type="Gene3D" id="3.40.50.720">
    <property type="entry name" value="NAD(P)-binding Rossmann-like Domain"/>
    <property type="match status" value="1"/>
</dbReference>
<organism evidence="7 8">
    <name type="scientific">Rotaria sordida</name>
    <dbReference type="NCBI Taxonomy" id="392033"/>
    <lineage>
        <taxon>Eukaryota</taxon>
        <taxon>Metazoa</taxon>
        <taxon>Spiralia</taxon>
        <taxon>Gnathifera</taxon>
        <taxon>Rotifera</taxon>
        <taxon>Eurotatoria</taxon>
        <taxon>Bdelloidea</taxon>
        <taxon>Philodinida</taxon>
        <taxon>Philodinidae</taxon>
        <taxon>Rotaria</taxon>
    </lineage>
</organism>
<evidence type="ECO:0000313" key="8">
    <source>
        <dbReference type="Proteomes" id="UP000663836"/>
    </source>
</evidence>
<sequence length="357" mass="41162">MADRPIVTVVEATGAQGAAVVRSLIETGKYKIRCLTRDPNSEKSQAMKRLSDDIDMVMYDINRSDAVQRAFKDSWAIYAVTDSWTHPDQSKLEMQQGRRMADTAASLNPIPYIIFSTLEDVNELSGEKYVPHFSRKSRLRDYIKRQHPNLKAIFLEPGIYMQNWQTLFKPIKSDDGTLMFTAPIDSQTKLHLLDIEDIGLVVREILTNPETFIDQDICICGDAIRFADISKVFTKVTGKAAISKTLDEEGFRSMLYQMSGVAQDDLVDSYKWFEEYINYDKEKDWTTGQKLWKLKTFEDWLKQTGWQDLNPNHFPALLIVYILVLFSLYIISNLDYFLYRRKNSSNTPPSLTNRAIT</sequence>
<dbReference type="CDD" id="cd05251">
    <property type="entry name" value="NmrA_like_SDR_a"/>
    <property type="match status" value="1"/>
</dbReference>
<dbReference type="InterPro" id="IPR036291">
    <property type="entry name" value="NAD(P)-bd_dom_sf"/>
</dbReference>
<feature type="transmembrane region" description="Helical" evidence="5">
    <location>
        <begin position="314"/>
        <end position="332"/>
    </location>
</feature>
<comment type="similarity">
    <text evidence="1">Belongs to the NmrA-type oxidoreductase family.</text>
</comment>
<name>A0A819LJ76_9BILA</name>
<evidence type="ECO:0000256" key="2">
    <source>
        <dbReference type="ARBA" id="ARBA00022857"/>
    </source>
</evidence>
<reference evidence="7" key="1">
    <citation type="submission" date="2021-02" db="EMBL/GenBank/DDBJ databases">
        <authorList>
            <person name="Nowell W R."/>
        </authorList>
    </citation>
    <scope>NUCLEOTIDE SEQUENCE</scope>
</reference>
<dbReference type="InterPro" id="IPR008030">
    <property type="entry name" value="NmrA-like"/>
</dbReference>
<dbReference type="InterPro" id="IPR051164">
    <property type="entry name" value="NmrA-like_oxidored"/>
</dbReference>
<evidence type="ECO:0000256" key="4">
    <source>
        <dbReference type="ARBA" id="ARBA00040296"/>
    </source>
</evidence>
<evidence type="ECO:0000313" key="7">
    <source>
        <dbReference type="EMBL" id="CAF3965362.1"/>
    </source>
</evidence>
<keyword evidence="5" id="KW-1133">Transmembrane helix</keyword>
<proteinExistence type="inferred from homology"/>
<keyword evidence="3" id="KW-0560">Oxidoreductase</keyword>
<accession>A0A819LJ76</accession>
<dbReference type="EMBL" id="CAJOBD010003780">
    <property type="protein sequence ID" value="CAF3965362.1"/>
    <property type="molecule type" value="Genomic_DNA"/>
</dbReference>
<protein>
    <recommendedName>
        <fullName evidence="4">NmrA-like family domain-containing protein 1</fullName>
    </recommendedName>
</protein>
<keyword evidence="5" id="KW-0812">Transmembrane</keyword>
<evidence type="ECO:0000256" key="5">
    <source>
        <dbReference type="SAM" id="Phobius"/>
    </source>
</evidence>
<dbReference type="Pfam" id="PF05368">
    <property type="entry name" value="NmrA"/>
    <property type="match status" value="1"/>
</dbReference>
<comment type="caution">
    <text evidence="7">The sequence shown here is derived from an EMBL/GenBank/DDBJ whole genome shotgun (WGS) entry which is preliminary data.</text>
</comment>
<dbReference type="GO" id="GO:0005634">
    <property type="term" value="C:nucleus"/>
    <property type="evidence" value="ECO:0007669"/>
    <property type="project" value="TreeGrafter"/>
</dbReference>
<evidence type="ECO:0000259" key="6">
    <source>
        <dbReference type="Pfam" id="PF05368"/>
    </source>
</evidence>
<evidence type="ECO:0000256" key="1">
    <source>
        <dbReference type="ARBA" id="ARBA00006328"/>
    </source>
</evidence>
<dbReference type="AlphaFoldDB" id="A0A819LJ76"/>
<dbReference type="SUPFAM" id="SSF51735">
    <property type="entry name" value="NAD(P)-binding Rossmann-fold domains"/>
    <property type="match status" value="1"/>
</dbReference>
<dbReference type="PANTHER" id="PTHR42748:SF30">
    <property type="entry name" value="NMRA-LIKE DOMAIN-CONTAINING PROTEIN"/>
    <property type="match status" value="1"/>
</dbReference>
<dbReference type="Gene3D" id="3.90.25.10">
    <property type="entry name" value="UDP-galactose 4-epimerase, domain 1"/>
    <property type="match status" value="1"/>
</dbReference>
<dbReference type="Proteomes" id="UP000663836">
    <property type="component" value="Unassembled WGS sequence"/>
</dbReference>
<dbReference type="PANTHER" id="PTHR42748">
    <property type="entry name" value="NITROGEN METABOLITE REPRESSION PROTEIN NMRA FAMILY MEMBER"/>
    <property type="match status" value="1"/>
</dbReference>
<keyword evidence="2" id="KW-0521">NADP</keyword>